<evidence type="ECO:0000313" key="13">
    <source>
        <dbReference type="EMBL" id="KAE9182240.1"/>
    </source>
</evidence>
<dbReference type="Proteomes" id="UP000441208">
    <property type="component" value="Unassembled WGS sequence"/>
</dbReference>
<evidence type="ECO:0000313" key="14">
    <source>
        <dbReference type="Proteomes" id="UP000429523"/>
    </source>
</evidence>
<evidence type="ECO:0000313" key="7">
    <source>
        <dbReference type="EMBL" id="KAE9065066.1"/>
    </source>
</evidence>
<dbReference type="EMBL" id="QXGD01002955">
    <property type="protein sequence ID" value="KAE9182240.1"/>
    <property type="molecule type" value="Genomic_DNA"/>
</dbReference>
<evidence type="ECO:0000313" key="5">
    <source>
        <dbReference type="EMBL" id="KAE9059645.1"/>
    </source>
</evidence>
<comment type="caution">
    <text evidence="1">The sequence shown here is derived from an EMBL/GenBank/DDBJ whole genome shotgun (WGS) entry which is preliminary data.</text>
</comment>
<evidence type="ECO:0000313" key="20">
    <source>
        <dbReference type="Proteomes" id="UP000488956"/>
    </source>
</evidence>
<dbReference type="EMBL" id="QXGA01006051">
    <property type="protein sequence ID" value="KAE9064581.1"/>
    <property type="molecule type" value="Genomic_DNA"/>
</dbReference>
<dbReference type="EMBL" id="QXGF01005486">
    <property type="protein sequence ID" value="KAE8918630.1"/>
    <property type="molecule type" value="Genomic_DNA"/>
</dbReference>
<dbReference type="EMBL" id="QXGB01003125">
    <property type="protein sequence ID" value="KAE9172631.1"/>
    <property type="molecule type" value="Genomic_DNA"/>
</dbReference>
<evidence type="ECO:0000313" key="8">
    <source>
        <dbReference type="EMBL" id="KAE9087633.1"/>
    </source>
</evidence>
<dbReference type="Proteomes" id="UP000488956">
    <property type="component" value="Unassembled WGS sequence"/>
</dbReference>
<dbReference type="EMBL" id="QXGF01003004">
    <property type="protein sequence ID" value="KAE8922688.1"/>
    <property type="molecule type" value="Genomic_DNA"/>
</dbReference>
<accession>A0A6A3DJL7</accession>
<protein>
    <submittedName>
        <fullName evidence="1">Uncharacterized protein</fullName>
    </submittedName>
</protein>
<evidence type="ECO:0000313" key="15">
    <source>
        <dbReference type="Proteomes" id="UP000433483"/>
    </source>
</evidence>
<organism evidence="1 14">
    <name type="scientific">Phytophthora fragariae</name>
    <dbReference type="NCBI Taxonomy" id="53985"/>
    <lineage>
        <taxon>Eukaryota</taxon>
        <taxon>Sar</taxon>
        <taxon>Stramenopiles</taxon>
        <taxon>Oomycota</taxon>
        <taxon>Peronosporomycetes</taxon>
        <taxon>Peronosporales</taxon>
        <taxon>Peronosporaceae</taxon>
        <taxon>Phytophthora</taxon>
    </lineage>
</organism>
<evidence type="ECO:0000313" key="11">
    <source>
        <dbReference type="EMBL" id="KAE9170927.1"/>
    </source>
</evidence>
<dbReference type="EMBL" id="QXGD01004375">
    <property type="protein sequence ID" value="KAE9170927.1"/>
    <property type="molecule type" value="Genomic_DNA"/>
</dbReference>
<evidence type="ECO:0000313" key="18">
    <source>
        <dbReference type="Proteomes" id="UP000441208"/>
    </source>
</evidence>
<evidence type="ECO:0000313" key="9">
    <source>
        <dbReference type="EMBL" id="KAE9162322.1"/>
    </source>
</evidence>
<dbReference type="Proteomes" id="UP000433483">
    <property type="component" value="Unassembled WGS sequence"/>
</dbReference>
<dbReference type="EMBL" id="QXFW01004726">
    <property type="protein sequence ID" value="KAE8964586.1"/>
    <property type="molecule type" value="Genomic_DNA"/>
</dbReference>
<evidence type="ECO:0000313" key="4">
    <source>
        <dbReference type="EMBL" id="KAE8964586.1"/>
    </source>
</evidence>
<keyword evidence="15" id="KW-1185">Reference proteome</keyword>
<dbReference type="AlphaFoldDB" id="A0A6A3DJL7"/>
<evidence type="ECO:0000313" key="19">
    <source>
        <dbReference type="Proteomes" id="UP000460718"/>
    </source>
</evidence>
<dbReference type="EMBL" id="QXGB01004623">
    <property type="protein sequence ID" value="KAE9165566.1"/>
    <property type="molecule type" value="Genomic_DNA"/>
</dbReference>
<dbReference type="Proteomes" id="UP000460718">
    <property type="component" value="Unassembled WGS sequence"/>
</dbReference>
<evidence type="ECO:0000313" key="12">
    <source>
        <dbReference type="EMBL" id="KAE9172631.1"/>
    </source>
</evidence>
<reference evidence="14 15" key="1">
    <citation type="submission" date="2018-08" db="EMBL/GenBank/DDBJ databases">
        <title>Genomic investigation of the strawberry pathogen Phytophthora fragariae indicates pathogenicity is determined by transcriptional variation in three key races.</title>
        <authorList>
            <person name="Adams T.M."/>
            <person name="Armitage A.D."/>
            <person name="Sobczyk M.K."/>
            <person name="Bates H.J."/>
            <person name="Dunwell J.M."/>
            <person name="Nellist C.F."/>
            <person name="Harrison R.J."/>
        </authorList>
    </citation>
    <scope>NUCLEOTIDE SEQUENCE [LARGE SCALE GENOMIC DNA]</scope>
    <source>
        <strain evidence="11 16">BC-1</strain>
        <strain evidence="9 15">NOV-27</strain>
        <strain evidence="6 17">NOV-5</strain>
        <strain evidence="7 18">NOV-71</strain>
        <strain evidence="1 14">NOV-9</strain>
        <strain evidence="5 20">ONT-3</strain>
        <strain evidence="4 19">SCRP245</strain>
    </source>
</reference>
<feature type="non-terminal residue" evidence="1">
    <location>
        <position position="48"/>
    </location>
</feature>
<evidence type="ECO:0000313" key="17">
    <source>
        <dbReference type="Proteomes" id="UP000440732"/>
    </source>
</evidence>
<sequence length="48" mass="5422">MCPRVGRIPSEEQRTVLHTVFRSIDLSRLKVGFATFLESLFEIKGVSA</sequence>
<dbReference type="Proteomes" id="UP000440367">
    <property type="component" value="Unassembled WGS sequence"/>
</dbReference>
<dbReference type="EMBL" id="QXFZ01004247">
    <property type="protein sequence ID" value="KAE9065066.1"/>
    <property type="molecule type" value="Genomic_DNA"/>
</dbReference>
<dbReference type="Proteomes" id="UP000429523">
    <property type="component" value="Unassembled WGS sequence"/>
</dbReference>
<evidence type="ECO:0000313" key="6">
    <source>
        <dbReference type="EMBL" id="KAE9064581.1"/>
    </source>
</evidence>
<dbReference type="EMBL" id="QXFX01005910">
    <property type="protein sequence ID" value="KAE9059645.1"/>
    <property type="molecule type" value="Genomic_DNA"/>
</dbReference>
<name>A0A6A3DJL7_9STRA</name>
<evidence type="ECO:0000313" key="2">
    <source>
        <dbReference type="EMBL" id="KAE8919752.1"/>
    </source>
</evidence>
<evidence type="ECO:0000313" key="16">
    <source>
        <dbReference type="Proteomes" id="UP000440367"/>
    </source>
</evidence>
<evidence type="ECO:0000313" key="3">
    <source>
        <dbReference type="EMBL" id="KAE8922688.1"/>
    </source>
</evidence>
<evidence type="ECO:0000313" key="10">
    <source>
        <dbReference type="EMBL" id="KAE9165566.1"/>
    </source>
</evidence>
<proteinExistence type="predicted"/>
<gene>
    <name evidence="13" type="ORF">PF002_g27041</name>
    <name evidence="11" type="ORF">PF002_g29958</name>
    <name evidence="12" type="ORF">PF005_g26622</name>
    <name evidence="10" type="ORF">PF005_g29550</name>
    <name evidence="9" type="ORF">PF005_g30895</name>
    <name evidence="8" type="ORF">PF006_g25760</name>
    <name evidence="6" type="ORF">PF006_g30663</name>
    <name evidence="7" type="ORF">PF007_g28971</name>
    <name evidence="3" type="ORF">PF009_g27047</name>
    <name evidence="2" type="ORF">PF009_g29946</name>
    <name evidence="1" type="ORF">PF009_g31057</name>
    <name evidence="5" type="ORF">PF010_g30534</name>
    <name evidence="4" type="ORF">PF011_g28607</name>
</gene>
<evidence type="ECO:0000313" key="1">
    <source>
        <dbReference type="EMBL" id="KAE8918630.1"/>
    </source>
</evidence>
<dbReference type="Proteomes" id="UP000440732">
    <property type="component" value="Unassembled WGS sequence"/>
</dbReference>
<dbReference type="EMBL" id="QXGA01003093">
    <property type="protein sequence ID" value="KAE9087633.1"/>
    <property type="molecule type" value="Genomic_DNA"/>
</dbReference>
<dbReference type="EMBL" id="QXGF01004458">
    <property type="protein sequence ID" value="KAE8919752.1"/>
    <property type="molecule type" value="Genomic_DNA"/>
</dbReference>
<dbReference type="EMBL" id="QXGB01005749">
    <property type="protein sequence ID" value="KAE9162322.1"/>
    <property type="molecule type" value="Genomic_DNA"/>
</dbReference>